<evidence type="ECO:0000259" key="2">
    <source>
        <dbReference type="Pfam" id="PF25540"/>
    </source>
</evidence>
<sequence length="687" mass="74103">MPSSATYQISPHGPIGSPAQPAFSTTSWSSTHPPNIGLPPKSPHGDVTAGDQEVEEIANFLARARLWKKSQQGQSVTPAAHPSRSTESDHYSNPSGHSHSPLLPNDNIWSNDNGDGNGAGTTSVKGNQTKLALSMLDRLTEWESNKPLSAPPPRELDETARPDRTSVESREEYHHLPPLYPSSLPVGSSRPFPLPSPQFSSKTVGAPVDPASQVTHHLESLKHLFEPLVGAVQDMEGLKKELTFWKREWATADKEAKRLAAVLESTEDKVPAGGRFTAVLLDGDGLIFADHLLKQGFPGGQKAAHMLLSALPKLIAHAKMARGNAHEAPPDLTVDAKGLIVAEGEEGHQEAIETKELGSVVVQLFLNKSGFGNILVKNGSVASWGMYEAFLQGFSAAHELFTVIDVGTGKEASDAKIRDFLKLYVKNAQCESVILGASHDNGYATTLSSLQTESLLSKLLLLKGYSDLAPQLRQHSSRVVSIPSLFRTSRIALSPQTFSTVTQRSESSVVALNVPKTLVTDSISEESDSISDSDSEEILEWSDAPRNLRHTAQIGLAKSSTKSSAFKKSRSARDKVNEASTKSGSSKASVLENIVSEDEWKVAKKANKKSGQKANSGDRRAAEKSIRTLVPRPCHAYYLSNAGCGSGHACAYGHDYDLSEDQVAELAKLTKALLCPYIKYDKCQFVA</sequence>
<feature type="region of interest" description="Disordered" evidence="1">
    <location>
        <begin position="143"/>
        <end position="178"/>
    </location>
</feature>
<dbReference type="STRING" id="4999.A0A1Y1UCM5"/>
<accession>A0A1Y1UCM5</accession>
<protein>
    <recommendedName>
        <fullName evidence="2">DUF7923 domain-containing protein</fullName>
    </recommendedName>
</protein>
<dbReference type="RefSeq" id="XP_021869057.1">
    <property type="nucleotide sequence ID" value="XM_022018903.1"/>
</dbReference>
<dbReference type="EMBL" id="NBSH01000013">
    <property type="protein sequence ID" value="ORX34815.1"/>
    <property type="molecule type" value="Genomic_DNA"/>
</dbReference>
<proteinExistence type="predicted"/>
<dbReference type="Pfam" id="PF25540">
    <property type="entry name" value="DUF7923"/>
    <property type="match status" value="1"/>
</dbReference>
<feature type="compositionally biased region" description="Polar residues" evidence="1">
    <location>
        <begin position="22"/>
        <end position="33"/>
    </location>
</feature>
<feature type="compositionally biased region" description="Basic and acidic residues" evidence="1">
    <location>
        <begin position="154"/>
        <end position="175"/>
    </location>
</feature>
<evidence type="ECO:0000256" key="1">
    <source>
        <dbReference type="SAM" id="MobiDB-lite"/>
    </source>
</evidence>
<dbReference type="OrthoDB" id="2270193at2759"/>
<dbReference type="AlphaFoldDB" id="A0A1Y1UCM5"/>
<dbReference type="PANTHER" id="PTHR37543">
    <property type="entry name" value="CCCH ZINC FINGER DNA BINDING PROTEIN (AFU_ORTHOLOGUE AFUA_5G12760)"/>
    <property type="match status" value="1"/>
</dbReference>
<evidence type="ECO:0000313" key="4">
    <source>
        <dbReference type="Proteomes" id="UP000193218"/>
    </source>
</evidence>
<dbReference type="Proteomes" id="UP000193218">
    <property type="component" value="Unassembled WGS sequence"/>
</dbReference>
<feature type="region of interest" description="Disordered" evidence="1">
    <location>
        <begin position="559"/>
        <end position="583"/>
    </location>
</feature>
<reference evidence="3 4" key="1">
    <citation type="submission" date="2017-03" db="EMBL/GenBank/DDBJ databases">
        <title>Widespread Adenine N6-methylation of Active Genes in Fungi.</title>
        <authorList>
            <consortium name="DOE Joint Genome Institute"/>
            <person name="Mondo S.J."/>
            <person name="Dannebaum R.O."/>
            <person name="Kuo R.C."/>
            <person name="Louie K.B."/>
            <person name="Bewick A.J."/>
            <person name="Labutti K."/>
            <person name="Haridas S."/>
            <person name="Kuo A."/>
            <person name="Salamov A."/>
            <person name="Ahrendt S.R."/>
            <person name="Lau R."/>
            <person name="Bowen B.P."/>
            <person name="Lipzen A."/>
            <person name="Sullivan W."/>
            <person name="Andreopoulos W.B."/>
            <person name="Clum A."/>
            <person name="Lindquist E."/>
            <person name="Daum C."/>
            <person name="Northen T.R."/>
            <person name="Ramamoorthy G."/>
            <person name="Schmitz R.J."/>
            <person name="Gryganskyi A."/>
            <person name="Culley D."/>
            <person name="Magnuson J."/>
            <person name="James T.Y."/>
            <person name="O'Malley M.A."/>
            <person name="Stajich J.E."/>
            <person name="Spatafora J.W."/>
            <person name="Visel A."/>
            <person name="Grigoriev I.V."/>
        </authorList>
    </citation>
    <scope>NUCLEOTIDE SEQUENCE [LARGE SCALE GENOMIC DNA]</scope>
    <source>
        <strain evidence="3 4">NRRL Y-17943</strain>
    </source>
</reference>
<dbReference type="GeneID" id="33560712"/>
<dbReference type="PANTHER" id="PTHR37543:SF1">
    <property type="entry name" value="CCCH ZINC FINGER DNA BINDING PROTEIN (AFU_ORTHOLOGUE AFUA_5G12760)"/>
    <property type="match status" value="1"/>
</dbReference>
<feature type="region of interest" description="Disordered" evidence="1">
    <location>
        <begin position="68"/>
        <end position="126"/>
    </location>
</feature>
<gene>
    <name evidence="3" type="ORF">BD324DRAFT_663180</name>
</gene>
<name>A0A1Y1UCM5_9TREE</name>
<feature type="region of interest" description="Disordered" evidence="1">
    <location>
        <begin position="1"/>
        <end position="53"/>
    </location>
</feature>
<dbReference type="InParanoid" id="A0A1Y1UCM5"/>
<keyword evidence="4" id="KW-1185">Reference proteome</keyword>
<dbReference type="InterPro" id="IPR057683">
    <property type="entry name" value="DUF7923"/>
</dbReference>
<evidence type="ECO:0000313" key="3">
    <source>
        <dbReference type="EMBL" id="ORX34815.1"/>
    </source>
</evidence>
<comment type="caution">
    <text evidence="3">The sequence shown here is derived from an EMBL/GenBank/DDBJ whole genome shotgun (WGS) entry which is preliminary data.</text>
</comment>
<organism evidence="3 4">
    <name type="scientific">Kockovaella imperatae</name>
    <dbReference type="NCBI Taxonomy" id="4999"/>
    <lineage>
        <taxon>Eukaryota</taxon>
        <taxon>Fungi</taxon>
        <taxon>Dikarya</taxon>
        <taxon>Basidiomycota</taxon>
        <taxon>Agaricomycotina</taxon>
        <taxon>Tremellomycetes</taxon>
        <taxon>Tremellales</taxon>
        <taxon>Cuniculitremaceae</taxon>
        <taxon>Kockovaella</taxon>
    </lineage>
</organism>
<feature type="domain" description="DUF7923" evidence="2">
    <location>
        <begin position="275"/>
        <end position="486"/>
    </location>
</feature>